<dbReference type="EMBL" id="PXZM01000022">
    <property type="protein sequence ID" value="PSJ95156.1"/>
    <property type="molecule type" value="Genomic_DNA"/>
</dbReference>
<reference evidence="1 2" key="1">
    <citation type="submission" date="2018-03" db="EMBL/GenBank/DDBJ databases">
        <title>Brevisbacillus phylogenomics.</title>
        <authorList>
            <person name="Dunlap C."/>
        </authorList>
    </citation>
    <scope>NUCLEOTIDE SEQUENCE [LARGE SCALE GENOMIC DNA]</scope>
    <source>
        <strain evidence="1 2">NRRL NRS-1210</strain>
    </source>
</reference>
<gene>
    <name evidence="1" type="ORF">C7R93_14165</name>
</gene>
<evidence type="ECO:0000313" key="2">
    <source>
        <dbReference type="Proteomes" id="UP000240419"/>
    </source>
</evidence>
<comment type="caution">
    <text evidence="1">The sequence shown here is derived from an EMBL/GenBank/DDBJ whole genome shotgun (WGS) entry which is preliminary data.</text>
</comment>
<dbReference type="Proteomes" id="UP000240419">
    <property type="component" value="Unassembled WGS sequence"/>
</dbReference>
<evidence type="ECO:0000313" key="1">
    <source>
        <dbReference type="EMBL" id="PSJ95156.1"/>
    </source>
</evidence>
<protein>
    <submittedName>
        <fullName evidence="1">Uncharacterized protein</fullName>
    </submittedName>
</protein>
<dbReference type="RefSeq" id="WP_106839414.1">
    <property type="nucleotide sequence ID" value="NZ_JBCNIW010000001.1"/>
</dbReference>
<name>A0A2P7V7G2_9BACL</name>
<dbReference type="AlphaFoldDB" id="A0A2P7V7G2"/>
<proteinExistence type="predicted"/>
<organism evidence="1 2">
    <name type="scientific">Brevibacillus fortis</name>
    <dbReference type="NCBI Taxonomy" id="2126352"/>
    <lineage>
        <taxon>Bacteria</taxon>
        <taxon>Bacillati</taxon>
        <taxon>Bacillota</taxon>
        <taxon>Bacilli</taxon>
        <taxon>Bacillales</taxon>
        <taxon>Paenibacillaceae</taxon>
        <taxon>Brevibacillus</taxon>
    </lineage>
</organism>
<accession>A0A2P7V7G2</accession>
<keyword evidence="2" id="KW-1185">Reference proteome</keyword>
<sequence length="145" mass="16958">MQMADKVYGAYSKVFIQYEGSLQDLGSKIEKGLNIPEIRYENMEDEPNDLVGYYEVLGFDVELRSIHDSEKWPDYQYFLGATTTDSFQEVFNDRMFDISLWMARYISLSCEVTTMAENLDKQTGQSFYFNKTTLKRESSIIEARQ</sequence>
<dbReference type="OrthoDB" id="2616839at2"/>